<comment type="subcellular location">
    <subcellularLocation>
        <location evidence="6">Cell membrane</location>
        <topology evidence="6">Multi-pass membrane protein</topology>
    </subcellularLocation>
    <subcellularLocation>
        <location evidence="1">Membrane</location>
        <topology evidence="1">Multi-pass membrane protein</topology>
    </subcellularLocation>
</comment>
<keyword evidence="2 6" id="KW-0812">Transmembrane</keyword>
<feature type="transmembrane region" description="Helical" evidence="6">
    <location>
        <begin position="53"/>
        <end position="77"/>
    </location>
</feature>
<proteinExistence type="inferred from homology"/>
<dbReference type="InterPro" id="IPR047817">
    <property type="entry name" value="ABC2_TM_bact-type"/>
</dbReference>
<feature type="domain" description="ABC transmembrane type-2" evidence="7">
    <location>
        <begin position="21"/>
        <end position="249"/>
    </location>
</feature>
<evidence type="ECO:0000256" key="5">
    <source>
        <dbReference type="ARBA" id="ARBA00023251"/>
    </source>
</evidence>
<keyword evidence="6" id="KW-0813">Transport</keyword>
<keyword evidence="9" id="KW-1185">Reference proteome</keyword>
<dbReference type="GO" id="GO:0140359">
    <property type="term" value="F:ABC-type transporter activity"/>
    <property type="evidence" value="ECO:0007669"/>
    <property type="project" value="InterPro"/>
</dbReference>
<organism evidence="8 9">
    <name type="scientific">Nocardiopsis dassonvillei (strain ATCC 23218 / DSM 43111 / CIP 107115 / JCM 7437 / KCTC 9190 / NBRC 14626 / NCTC 10488 / NRRL B-5397 / IMRU 509)</name>
    <name type="common">Actinomadura dassonvillei</name>
    <dbReference type="NCBI Taxonomy" id="446468"/>
    <lineage>
        <taxon>Bacteria</taxon>
        <taxon>Bacillati</taxon>
        <taxon>Actinomycetota</taxon>
        <taxon>Actinomycetes</taxon>
        <taxon>Streptosporangiales</taxon>
        <taxon>Nocardiopsidaceae</taxon>
        <taxon>Nocardiopsis</taxon>
    </lineage>
</organism>
<evidence type="ECO:0000256" key="6">
    <source>
        <dbReference type="RuleBase" id="RU361157"/>
    </source>
</evidence>
<feature type="transmembrane region" description="Helical" evidence="6">
    <location>
        <begin position="98"/>
        <end position="125"/>
    </location>
</feature>
<dbReference type="STRING" id="446468.Ndas_1754"/>
<name>D7B5B5_NOCDD</name>
<protein>
    <recommendedName>
        <fullName evidence="6">Transport permease protein</fullName>
    </recommendedName>
</protein>
<dbReference type="PANTHER" id="PTHR43229">
    <property type="entry name" value="NODULATION PROTEIN J"/>
    <property type="match status" value="1"/>
</dbReference>
<reference evidence="8 9" key="1">
    <citation type="journal article" date="2010" name="Stand. Genomic Sci.">
        <title>Complete genome sequence of Nocardiopsis dassonvillei type strain (IMRU 509).</title>
        <authorList>
            <person name="Sun H."/>
            <person name="Lapidus A."/>
            <person name="Nolan M."/>
            <person name="Lucas S."/>
            <person name="Del Rio T.G."/>
            <person name="Tice H."/>
            <person name="Cheng J.F."/>
            <person name="Tapia R."/>
            <person name="Han C."/>
            <person name="Goodwin L."/>
            <person name="Pitluck S."/>
            <person name="Pagani I."/>
            <person name="Ivanova N."/>
            <person name="Mavromatis K."/>
            <person name="Mikhailova N."/>
            <person name="Pati A."/>
            <person name="Chen A."/>
            <person name="Palaniappan K."/>
            <person name="Land M."/>
            <person name="Hauser L."/>
            <person name="Chang Y.J."/>
            <person name="Jeffries C.D."/>
            <person name="Djao O.D."/>
            <person name="Rohde M."/>
            <person name="Sikorski J."/>
            <person name="Goker M."/>
            <person name="Woyke T."/>
            <person name="Bristow J."/>
            <person name="Eisen J.A."/>
            <person name="Markowitz V."/>
            <person name="Hugenholtz P."/>
            <person name="Kyrpides N.C."/>
            <person name="Klenk H.P."/>
        </authorList>
    </citation>
    <scope>NUCLEOTIDE SEQUENCE [LARGE SCALE GENOMIC DNA]</scope>
    <source>
        <strain evidence="9">ATCC 23218 / DSM 43111 / CIP 107115 / JCM 7437 / KCTC 9190 / NBRC 14626 / NCTC 10488 / NRRL B-5397 / IMRU 509</strain>
    </source>
</reference>
<evidence type="ECO:0000256" key="1">
    <source>
        <dbReference type="ARBA" id="ARBA00004141"/>
    </source>
</evidence>
<dbReference type="GO" id="GO:0043190">
    <property type="term" value="C:ATP-binding cassette (ABC) transporter complex"/>
    <property type="evidence" value="ECO:0007669"/>
    <property type="project" value="InterPro"/>
</dbReference>
<dbReference type="HOGENOM" id="CLU_039483_2_0_11"/>
<keyword evidence="3 6" id="KW-1133">Transmembrane helix</keyword>
<dbReference type="eggNOG" id="COG0842">
    <property type="taxonomic scope" value="Bacteria"/>
</dbReference>
<evidence type="ECO:0000256" key="3">
    <source>
        <dbReference type="ARBA" id="ARBA00022989"/>
    </source>
</evidence>
<feature type="transmembrane region" description="Helical" evidence="6">
    <location>
        <begin position="131"/>
        <end position="159"/>
    </location>
</feature>
<sequence length="250" mass="26419">MLYDSALLAGRGLRRFLRSPQLLGDAFGFPLILLVTLLVIFGEVVSGATGESYIARLAPAIVLFGTAYACVGTGVGYHSDVRTGFLDRLYTMPLSRPALLAGRLLGDLARLLTVAVVTVAAAYLFGFRFTAGFWAALAFFGVVMAFAWMFLWLALVVALRARSEQAVSGALTSPITLLLLLSSGLVPLKAFPPAAQPVIRLNPMSSTHEVLMGLSAGGPVAAPLAVSALWFAAATALLVPLALRSLRRRA</sequence>
<accession>D7B5B5</accession>
<dbReference type="PROSITE" id="PS51012">
    <property type="entry name" value="ABC_TM2"/>
    <property type="match status" value="1"/>
</dbReference>
<dbReference type="PIRSF" id="PIRSF006648">
    <property type="entry name" value="DrrB"/>
    <property type="match status" value="1"/>
</dbReference>
<dbReference type="InterPro" id="IPR000412">
    <property type="entry name" value="ABC_2_transport"/>
</dbReference>
<keyword evidence="4 6" id="KW-0472">Membrane</keyword>
<evidence type="ECO:0000256" key="2">
    <source>
        <dbReference type="ARBA" id="ARBA00022692"/>
    </source>
</evidence>
<evidence type="ECO:0000313" key="9">
    <source>
        <dbReference type="Proteomes" id="UP000002219"/>
    </source>
</evidence>
<dbReference type="InterPro" id="IPR013525">
    <property type="entry name" value="ABC2_TM"/>
</dbReference>
<dbReference type="AlphaFoldDB" id="D7B5B5"/>
<keyword evidence="6" id="KW-1003">Cell membrane</keyword>
<dbReference type="KEGG" id="nda:Ndas_1754"/>
<evidence type="ECO:0000259" key="7">
    <source>
        <dbReference type="PROSITE" id="PS51012"/>
    </source>
</evidence>
<dbReference type="GO" id="GO:0046677">
    <property type="term" value="P:response to antibiotic"/>
    <property type="evidence" value="ECO:0007669"/>
    <property type="project" value="UniProtKB-KW"/>
</dbReference>
<dbReference type="EMBL" id="CP002040">
    <property type="protein sequence ID" value="ADH67182.1"/>
    <property type="molecule type" value="Genomic_DNA"/>
</dbReference>
<dbReference type="Proteomes" id="UP000002219">
    <property type="component" value="Chromosome 1"/>
</dbReference>
<evidence type="ECO:0000313" key="8">
    <source>
        <dbReference type="EMBL" id="ADH67182.1"/>
    </source>
</evidence>
<feature type="transmembrane region" description="Helical" evidence="6">
    <location>
        <begin position="21"/>
        <end position="41"/>
    </location>
</feature>
<feature type="transmembrane region" description="Helical" evidence="6">
    <location>
        <begin position="220"/>
        <end position="243"/>
    </location>
</feature>
<comment type="similarity">
    <text evidence="6">Belongs to the ABC-2 integral membrane protein family.</text>
</comment>
<dbReference type="Pfam" id="PF01061">
    <property type="entry name" value="ABC2_membrane"/>
    <property type="match status" value="1"/>
</dbReference>
<keyword evidence="5" id="KW-0046">Antibiotic resistance</keyword>
<gene>
    <name evidence="8" type="ordered locus">Ndas_1754</name>
</gene>
<feature type="transmembrane region" description="Helical" evidence="6">
    <location>
        <begin position="166"/>
        <end position="186"/>
    </location>
</feature>
<evidence type="ECO:0000256" key="4">
    <source>
        <dbReference type="ARBA" id="ARBA00023136"/>
    </source>
</evidence>
<dbReference type="PANTHER" id="PTHR43229:SF2">
    <property type="entry name" value="NODULATION PROTEIN J"/>
    <property type="match status" value="1"/>
</dbReference>
<dbReference type="InterPro" id="IPR051784">
    <property type="entry name" value="Nod_factor_ABC_transporter"/>
</dbReference>